<feature type="transmembrane region" description="Helical" evidence="5">
    <location>
        <begin position="190"/>
        <end position="209"/>
    </location>
</feature>
<keyword evidence="7" id="KW-1185">Reference proteome</keyword>
<feature type="compositionally biased region" description="Polar residues" evidence="4">
    <location>
        <begin position="1"/>
        <end position="22"/>
    </location>
</feature>
<dbReference type="EMBL" id="JBFCZG010000001">
    <property type="protein sequence ID" value="KAL3427169.1"/>
    <property type="molecule type" value="Genomic_DNA"/>
</dbReference>
<evidence type="ECO:0000313" key="7">
    <source>
        <dbReference type="Proteomes" id="UP001629113"/>
    </source>
</evidence>
<reference evidence="6 7" key="1">
    <citation type="submission" date="2024-06" db="EMBL/GenBank/DDBJ databases">
        <title>Complete genome of Phlyctema vagabunda strain 19-DSS-EL-015.</title>
        <authorList>
            <person name="Fiorenzani C."/>
        </authorList>
    </citation>
    <scope>NUCLEOTIDE SEQUENCE [LARGE SCALE GENOMIC DNA]</scope>
    <source>
        <strain evidence="6 7">19-DSS-EL-015</strain>
    </source>
</reference>
<feature type="transmembrane region" description="Helical" evidence="5">
    <location>
        <begin position="287"/>
        <end position="309"/>
    </location>
</feature>
<evidence type="ECO:0000313" key="6">
    <source>
        <dbReference type="EMBL" id="KAL3427169.1"/>
    </source>
</evidence>
<name>A0ABR4PUX6_9HELO</name>
<evidence type="ECO:0008006" key="8">
    <source>
        <dbReference type="Google" id="ProtNLM"/>
    </source>
</evidence>
<evidence type="ECO:0000256" key="2">
    <source>
        <dbReference type="ARBA" id="ARBA00022989"/>
    </source>
</evidence>
<keyword evidence="3 5" id="KW-0472">Membrane</keyword>
<keyword evidence="1 5" id="KW-0812">Transmembrane</keyword>
<comment type="caution">
    <text evidence="6">The sequence shown here is derived from an EMBL/GenBank/DDBJ whole genome shotgun (WGS) entry which is preliminary data.</text>
</comment>
<organism evidence="6 7">
    <name type="scientific">Phlyctema vagabunda</name>
    <dbReference type="NCBI Taxonomy" id="108571"/>
    <lineage>
        <taxon>Eukaryota</taxon>
        <taxon>Fungi</taxon>
        <taxon>Dikarya</taxon>
        <taxon>Ascomycota</taxon>
        <taxon>Pezizomycotina</taxon>
        <taxon>Leotiomycetes</taxon>
        <taxon>Helotiales</taxon>
        <taxon>Dermateaceae</taxon>
        <taxon>Phlyctema</taxon>
    </lineage>
</organism>
<dbReference type="Pfam" id="PF08690">
    <property type="entry name" value="GET2"/>
    <property type="match status" value="1"/>
</dbReference>
<feature type="compositionally biased region" description="Basic and acidic residues" evidence="4">
    <location>
        <begin position="24"/>
        <end position="35"/>
    </location>
</feature>
<evidence type="ECO:0000256" key="1">
    <source>
        <dbReference type="ARBA" id="ARBA00022692"/>
    </source>
</evidence>
<sequence>MADTTPTASHSEPGTPPSSVSDQARIRKERREAKIKAGGSARLDRITGLGGGVKRDPPPQATVSTAGDPDEVDISQHYYEPKPRSRPDFTGTGAGSQQQQQQINDDQLRQMMLGFDPSGAPPPGAGGANPFAGFPGMEGGAGDEDPMMKMLQQMMGGAGGPGGAPGAAGMPSFPGMPGQGAAGPADPYAYLWRIVHAIFALSLGLYIAFTTTFSGTRLDRERSAIAAEFTQVHFFWMFATVEVLLQSSRYFIEQGKSVQLGGVVGTVVGFLPQPWKGYVELVGRYSRIWTTITGDAFACVFVLGCVAWWKGAAA</sequence>
<evidence type="ECO:0000256" key="3">
    <source>
        <dbReference type="ARBA" id="ARBA00023136"/>
    </source>
</evidence>
<protein>
    <recommendedName>
        <fullName evidence="8">GET complex subunit GET2</fullName>
    </recommendedName>
</protein>
<accession>A0ABR4PUX6</accession>
<dbReference type="PANTHER" id="PTHR28263:SF1">
    <property type="entry name" value="GOLGI TO ER TRAFFIC PROTEIN 2"/>
    <property type="match status" value="1"/>
</dbReference>
<evidence type="ECO:0000256" key="4">
    <source>
        <dbReference type="SAM" id="MobiDB-lite"/>
    </source>
</evidence>
<dbReference type="PANTHER" id="PTHR28263">
    <property type="entry name" value="GOLGI TO ER TRAFFIC PROTEIN 2"/>
    <property type="match status" value="1"/>
</dbReference>
<gene>
    <name evidence="6" type="ORF">PVAG01_00679</name>
</gene>
<keyword evidence="2 5" id="KW-1133">Transmembrane helix</keyword>
<evidence type="ECO:0000256" key="5">
    <source>
        <dbReference type="SAM" id="Phobius"/>
    </source>
</evidence>
<dbReference type="InterPro" id="IPR028143">
    <property type="entry name" value="Get2/sif1"/>
</dbReference>
<feature type="region of interest" description="Disordered" evidence="4">
    <location>
        <begin position="1"/>
        <end position="144"/>
    </location>
</feature>
<dbReference type="Proteomes" id="UP001629113">
    <property type="component" value="Unassembled WGS sequence"/>
</dbReference>
<proteinExistence type="predicted"/>